<keyword evidence="1" id="KW-1133">Transmembrane helix</keyword>
<organism evidence="2 3">
    <name type="scientific">Henriciella barbarensis</name>
    <dbReference type="NCBI Taxonomy" id="86342"/>
    <lineage>
        <taxon>Bacteria</taxon>
        <taxon>Pseudomonadati</taxon>
        <taxon>Pseudomonadota</taxon>
        <taxon>Alphaproteobacteria</taxon>
        <taxon>Hyphomonadales</taxon>
        <taxon>Hyphomonadaceae</taxon>
        <taxon>Henriciella</taxon>
    </lineage>
</organism>
<gene>
    <name evidence="2" type="ORF">D1224_12570</name>
</gene>
<sequence>MADTASRDNPLENVLERAIKEVDGDKVTFGDILDLFGSRSFGPIIVLLGLLVTVPPLGAVPGLPMIVGLVIILFTVQIVFGAKRIWVPGFIEKRSISKDKLEAADKKAKPWLKRIDGLVSERITMLTGDWAVYAAAIIIIFLALLMIPLELVPFAVGVPGAAITLYGLAIMARDGVLMLIGYFLAAITTAVTIAFVPWDKFASFLGMG</sequence>
<keyword evidence="1" id="KW-0812">Transmembrane</keyword>
<dbReference type="InterPro" id="IPR010331">
    <property type="entry name" value="ExoD"/>
</dbReference>
<keyword evidence="3" id="KW-1185">Reference proteome</keyword>
<feature type="transmembrane region" description="Helical" evidence="1">
    <location>
        <begin position="41"/>
        <end position="59"/>
    </location>
</feature>
<reference evidence="2 3" key="1">
    <citation type="submission" date="2018-08" db="EMBL/GenBank/DDBJ databases">
        <title>Henriciella mobilis sp. nov., isolated from seawater.</title>
        <authorList>
            <person name="Cheng H."/>
            <person name="Wu Y.-H."/>
            <person name="Xu X.-W."/>
            <person name="Guo L.-L."/>
        </authorList>
    </citation>
    <scope>NUCLEOTIDE SEQUENCE [LARGE SCALE GENOMIC DNA]</scope>
    <source>
        <strain evidence="2 3">CCUG66934</strain>
    </source>
</reference>
<dbReference type="Proteomes" id="UP000265431">
    <property type="component" value="Unassembled WGS sequence"/>
</dbReference>
<feature type="transmembrane region" description="Helical" evidence="1">
    <location>
        <begin position="154"/>
        <end position="172"/>
    </location>
</feature>
<feature type="transmembrane region" description="Helical" evidence="1">
    <location>
        <begin position="65"/>
        <end position="86"/>
    </location>
</feature>
<dbReference type="PANTHER" id="PTHR41795">
    <property type="entry name" value="EXOPOLYSACCHARIDE SYNTHESIS PROTEIN"/>
    <property type="match status" value="1"/>
</dbReference>
<dbReference type="PIRSF" id="PIRSF033239">
    <property type="entry name" value="ExoD"/>
    <property type="match status" value="1"/>
</dbReference>
<name>A0A399QS08_9PROT</name>
<dbReference type="AlphaFoldDB" id="A0A399QS08"/>
<feature type="transmembrane region" description="Helical" evidence="1">
    <location>
        <begin position="179"/>
        <end position="198"/>
    </location>
</feature>
<feature type="transmembrane region" description="Helical" evidence="1">
    <location>
        <begin position="130"/>
        <end position="148"/>
    </location>
</feature>
<proteinExistence type="predicted"/>
<evidence type="ECO:0000313" key="3">
    <source>
        <dbReference type="Proteomes" id="UP000265431"/>
    </source>
</evidence>
<comment type="caution">
    <text evidence="2">The sequence shown here is derived from an EMBL/GenBank/DDBJ whole genome shotgun (WGS) entry which is preliminary data.</text>
</comment>
<dbReference type="PANTHER" id="PTHR41795:SF1">
    <property type="entry name" value="EXOPOLYSACCHARIDE SYNTHESIS PROTEIN"/>
    <property type="match status" value="1"/>
</dbReference>
<evidence type="ECO:0000256" key="1">
    <source>
        <dbReference type="SAM" id="Phobius"/>
    </source>
</evidence>
<evidence type="ECO:0000313" key="2">
    <source>
        <dbReference type="EMBL" id="RIJ21593.1"/>
    </source>
</evidence>
<protein>
    <submittedName>
        <fullName evidence="2">Exopolysaccharide biosynthesis protein</fullName>
    </submittedName>
</protein>
<dbReference type="Pfam" id="PF06055">
    <property type="entry name" value="ExoD"/>
    <property type="match status" value="1"/>
</dbReference>
<dbReference type="RefSeq" id="WP_119380312.1">
    <property type="nucleotide sequence ID" value="NZ_QWGB01000008.1"/>
</dbReference>
<keyword evidence="1" id="KW-0472">Membrane</keyword>
<accession>A0A399QS08</accession>
<dbReference type="EMBL" id="QWGB01000008">
    <property type="protein sequence ID" value="RIJ21593.1"/>
    <property type="molecule type" value="Genomic_DNA"/>
</dbReference>
<dbReference type="OrthoDB" id="7949130at2"/>